<dbReference type="EMBL" id="JADOUE010000001">
    <property type="protein sequence ID" value="MBG6122877.1"/>
    <property type="molecule type" value="Genomic_DNA"/>
</dbReference>
<accession>A0A931GTC5</accession>
<sequence length="189" mass="20702">MQFRLWDGVVSLSSGFEPWRGETGPAGRGRRAGRARRHGLGVAAAVVLTMLTPPSCRFPRKLRNCRSKTCSCAYGSRCCHYRQDSSQGRRIRAGVERLTGWPGQLDGVGCCRRRRPDDVDTSEPPLPAETLKPQVKNVQLRLWVGVVSLSSGIEPWEGETRVGASAGGSRRGSCPGARWRFPVGMPRAV</sequence>
<reference evidence="1" key="1">
    <citation type="submission" date="2020-11" db="EMBL/GenBank/DDBJ databases">
        <title>Sequencing the genomes of 1000 actinobacteria strains.</title>
        <authorList>
            <person name="Klenk H.-P."/>
        </authorList>
    </citation>
    <scope>NUCLEOTIDE SEQUENCE</scope>
    <source>
        <strain evidence="1">DSM 45632</strain>
    </source>
</reference>
<organism evidence="1 2">
    <name type="scientific">Corynebacterium aquatimens</name>
    <dbReference type="NCBI Taxonomy" id="1190508"/>
    <lineage>
        <taxon>Bacteria</taxon>
        <taxon>Bacillati</taxon>
        <taxon>Actinomycetota</taxon>
        <taxon>Actinomycetes</taxon>
        <taxon>Mycobacteriales</taxon>
        <taxon>Corynebacteriaceae</taxon>
        <taxon>Corynebacterium</taxon>
    </lineage>
</organism>
<keyword evidence="2" id="KW-1185">Reference proteome</keyword>
<name>A0A931GTC5_9CORY</name>
<gene>
    <name evidence="1" type="ORF">IW254_001846</name>
</gene>
<comment type="caution">
    <text evidence="1">The sequence shown here is derived from an EMBL/GenBank/DDBJ whole genome shotgun (WGS) entry which is preliminary data.</text>
</comment>
<proteinExistence type="predicted"/>
<protein>
    <submittedName>
        <fullName evidence="1">Uncharacterized protein</fullName>
    </submittedName>
</protein>
<evidence type="ECO:0000313" key="1">
    <source>
        <dbReference type="EMBL" id="MBG6122877.1"/>
    </source>
</evidence>
<dbReference type="AlphaFoldDB" id="A0A931GTC5"/>
<evidence type="ECO:0000313" key="2">
    <source>
        <dbReference type="Proteomes" id="UP000658613"/>
    </source>
</evidence>
<dbReference type="Proteomes" id="UP000658613">
    <property type="component" value="Unassembled WGS sequence"/>
</dbReference>